<keyword evidence="4" id="KW-1185">Reference proteome</keyword>
<dbReference type="PROSITE" id="PS50943">
    <property type="entry name" value="HTH_CROC1"/>
    <property type="match status" value="1"/>
</dbReference>
<dbReference type="Proteomes" id="UP001629432">
    <property type="component" value="Unassembled WGS sequence"/>
</dbReference>
<dbReference type="InterPro" id="IPR001387">
    <property type="entry name" value="Cro/C1-type_HTH"/>
</dbReference>
<dbReference type="CDD" id="cd00093">
    <property type="entry name" value="HTH_XRE"/>
    <property type="match status" value="1"/>
</dbReference>
<sequence>MPTSKEKHAFAKRLEDSLPKDLRGGTALSKKFNFLYASGPAVSPQTAHKWLSGTTIPKPDKLRVLAEWLQVDLHWLQYGPGPSGKTKPLARGEKYPLTPETVELVTQMANRFAGLSPRQRNLVEELITEFDGGTQPETDAAPEDTLKPKSSSAES</sequence>
<evidence type="ECO:0000259" key="2">
    <source>
        <dbReference type="PROSITE" id="PS50943"/>
    </source>
</evidence>
<comment type="caution">
    <text evidence="3">The sequence shown here is derived from an EMBL/GenBank/DDBJ whole genome shotgun (WGS) entry which is preliminary data.</text>
</comment>
<dbReference type="SUPFAM" id="SSF47413">
    <property type="entry name" value="lambda repressor-like DNA-binding domains"/>
    <property type="match status" value="1"/>
</dbReference>
<evidence type="ECO:0000256" key="1">
    <source>
        <dbReference type="SAM" id="MobiDB-lite"/>
    </source>
</evidence>
<proteinExistence type="predicted"/>
<accession>A0ABW9DTQ2</accession>
<dbReference type="InterPro" id="IPR010982">
    <property type="entry name" value="Lambda_DNA-bd_dom_sf"/>
</dbReference>
<protein>
    <submittedName>
        <fullName evidence="3">Helix-turn-helix transcriptional regulator</fullName>
    </submittedName>
</protein>
<evidence type="ECO:0000313" key="4">
    <source>
        <dbReference type="Proteomes" id="UP001629432"/>
    </source>
</evidence>
<feature type="domain" description="HTH cro/C1-type" evidence="2">
    <location>
        <begin position="42"/>
        <end position="76"/>
    </location>
</feature>
<evidence type="ECO:0000313" key="3">
    <source>
        <dbReference type="EMBL" id="MFM0638382.1"/>
    </source>
</evidence>
<feature type="region of interest" description="Disordered" evidence="1">
    <location>
        <begin position="130"/>
        <end position="155"/>
    </location>
</feature>
<name>A0ABW9DTQ2_9BURK</name>
<gene>
    <name evidence="3" type="ORF">PQQ63_16925</name>
</gene>
<reference evidence="3 4" key="1">
    <citation type="journal article" date="2024" name="Chem. Sci.">
        <title>Discovery of megapolipeptins by genome mining of a Burkholderiales bacteria collection.</title>
        <authorList>
            <person name="Paulo B.S."/>
            <person name="Recchia M.J.J."/>
            <person name="Lee S."/>
            <person name="Fergusson C.H."/>
            <person name="Romanowski S.B."/>
            <person name="Hernandez A."/>
            <person name="Krull N."/>
            <person name="Liu D.Y."/>
            <person name="Cavanagh H."/>
            <person name="Bos A."/>
            <person name="Gray C.A."/>
            <person name="Murphy B.T."/>
            <person name="Linington R.G."/>
            <person name="Eustaquio A.S."/>
        </authorList>
    </citation>
    <scope>NUCLEOTIDE SEQUENCE [LARGE SCALE GENOMIC DNA]</scope>
    <source>
        <strain evidence="3 4">RL17-338-BIC-A</strain>
    </source>
</reference>
<dbReference type="EMBL" id="JAQQCF010000014">
    <property type="protein sequence ID" value="MFM0638382.1"/>
    <property type="molecule type" value="Genomic_DNA"/>
</dbReference>
<dbReference type="Gene3D" id="1.10.260.40">
    <property type="entry name" value="lambda repressor-like DNA-binding domains"/>
    <property type="match status" value="1"/>
</dbReference>
<dbReference type="RefSeq" id="WP_408239397.1">
    <property type="nucleotide sequence ID" value="NZ_JAQQCF010000014.1"/>
</dbReference>
<organism evidence="3 4">
    <name type="scientific">Paraburkholderia metrosideri</name>
    <dbReference type="NCBI Taxonomy" id="580937"/>
    <lineage>
        <taxon>Bacteria</taxon>
        <taxon>Pseudomonadati</taxon>
        <taxon>Pseudomonadota</taxon>
        <taxon>Betaproteobacteria</taxon>
        <taxon>Burkholderiales</taxon>
        <taxon>Burkholderiaceae</taxon>
        <taxon>Paraburkholderia</taxon>
    </lineage>
</organism>